<protein>
    <submittedName>
        <fullName evidence="2">Uncharacterized protein</fullName>
    </submittedName>
</protein>
<reference evidence="2" key="2">
    <citation type="submission" date="2023-06" db="EMBL/GenBank/DDBJ databases">
        <authorList>
            <person name="Ma L."/>
            <person name="Liu K.-W."/>
            <person name="Li Z."/>
            <person name="Hsiao Y.-Y."/>
            <person name="Qi Y."/>
            <person name="Fu T."/>
            <person name="Tang G."/>
            <person name="Zhang D."/>
            <person name="Sun W.-H."/>
            <person name="Liu D.-K."/>
            <person name="Li Y."/>
            <person name="Chen G.-Z."/>
            <person name="Liu X.-D."/>
            <person name="Liao X.-Y."/>
            <person name="Jiang Y.-T."/>
            <person name="Yu X."/>
            <person name="Hao Y."/>
            <person name="Huang J."/>
            <person name="Zhao X.-W."/>
            <person name="Ke S."/>
            <person name="Chen Y.-Y."/>
            <person name="Wu W.-L."/>
            <person name="Hsu J.-L."/>
            <person name="Lin Y.-F."/>
            <person name="Huang M.-D."/>
            <person name="Li C.-Y."/>
            <person name="Huang L."/>
            <person name="Wang Z.-W."/>
            <person name="Zhao X."/>
            <person name="Zhong W.-Y."/>
            <person name="Peng D.-H."/>
            <person name="Ahmad S."/>
            <person name="Lan S."/>
            <person name="Zhang J.-S."/>
            <person name="Tsai W.-C."/>
            <person name="Van De Peer Y."/>
            <person name="Liu Z.-J."/>
        </authorList>
    </citation>
    <scope>NUCLEOTIDE SEQUENCE</scope>
    <source>
        <strain evidence="2">CP</strain>
        <tissue evidence="2">Leaves</tissue>
    </source>
</reference>
<evidence type="ECO:0000313" key="3">
    <source>
        <dbReference type="Proteomes" id="UP001180020"/>
    </source>
</evidence>
<dbReference type="Proteomes" id="UP001180020">
    <property type="component" value="Unassembled WGS sequence"/>
</dbReference>
<evidence type="ECO:0000313" key="2">
    <source>
        <dbReference type="EMBL" id="KAK1305328.1"/>
    </source>
</evidence>
<accession>A0AAV9DXQ5</accession>
<feature type="region of interest" description="Disordered" evidence="1">
    <location>
        <begin position="19"/>
        <end position="53"/>
    </location>
</feature>
<sequence>MLRLRPRILALMAVQRQTAASRSTRPLRREQHGNLGGFPMTTFTKPRTSAQTPSLRASLGHLPLDDGDGVGVGLEGVDGVDGVGVGQVPHEVTKAKKRRFTATKRAAEAEDLGPCWSGGGGCRGGEDASNASDGVCLKGLFVGGIYR</sequence>
<name>A0AAV9DXQ5_ACOCL</name>
<keyword evidence="3" id="KW-1185">Reference proteome</keyword>
<reference evidence="2" key="1">
    <citation type="journal article" date="2023" name="Nat. Commun.">
        <title>Diploid and tetraploid genomes of Acorus and the evolution of monocots.</title>
        <authorList>
            <person name="Ma L."/>
            <person name="Liu K.W."/>
            <person name="Li Z."/>
            <person name="Hsiao Y.Y."/>
            <person name="Qi Y."/>
            <person name="Fu T."/>
            <person name="Tang G.D."/>
            <person name="Zhang D."/>
            <person name="Sun W.H."/>
            <person name="Liu D.K."/>
            <person name="Li Y."/>
            <person name="Chen G.Z."/>
            <person name="Liu X.D."/>
            <person name="Liao X.Y."/>
            <person name="Jiang Y.T."/>
            <person name="Yu X."/>
            <person name="Hao Y."/>
            <person name="Huang J."/>
            <person name="Zhao X.W."/>
            <person name="Ke S."/>
            <person name="Chen Y.Y."/>
            <person name="Wu W.L."/>
            <person name="Hsu J.L."/>
            <person name="Lin Y.F."/>
            <person name="Huang M.D."/>
            <person name="Li C.Y."/>
            <person name="Huang L."/>
            <person name="Wang Z.W."/>
            <person name="Zhao X."/>
            <person name="Zhong W.Y."/>
            <person name="Peng D.H."/>
            <person name="Ahmad S."/>
            <person name="Lan S."/>
            <person name="Zhang J.S."/>
            <person name="Tsai W.C."/>
            <person name="Van de Peer Y."/>
            <person name="Liu Z.J."/>
        </authorList>
    </citation>
    <scope>NUCLEOTIDE SEQUENCE</scope>
    <source>
        <strain evidence="2">CP</strain>
    </source>
</reference>
<evidence type="ECO:0000256" key="1">
    <source>
        <dbReference type="SAM" id="MobiDB-lite"/>
    </source>
</evidence>
<comment type="caution">
    <text evidence="2">The sequence shown here is derived from an EMBL/GenBank/DDBJ whole genome shotgun (WGS) entry which is preliminary data.</text>
</comment>
<dbReference type="AlphaFoldDB" id="A0AAV9DXQ5"/>
<organism evidence="2 3">
    <name type="scientific">Acorus calamus</name>
    <name type="common">Sweet flag</name>
    <dbReference type="NCBI Taxonomy" id="4465"/>
    <lineage>
        <taxon>Eukaryota</taxon>
        <taxon>Viridiplantae</taxon>
        <taxon>Streptophyta</taxon>
        <taxon>Embryophyta</taxon>
        <taxon>Tracheophyta</taxon>
        <taxon>Spermatophyta</taxon>
        <taxon>Magnoliopsida</taxon>
        <taxon>Liliopsida</taxon>
        <taxon>Acoraceae</taxon>
        <taxon>Acorus</taxon>
    </lineage>
</organism>
<gene>
    <name evidence="2" type="ORF">QJS10_CPB11g00386</name>
</gene>
<proteinExistence type="predicted"/>
<dbReference type="EMBL" id="JAUJYO010000011">
    <property type="protein sequence ID" value="KAK1305328.1"/>
    <property type="molecule type" value="Genomic_DNA"/>
</dbReference>
<feature type="compositionally biased region" description="Polar residues" evidence="1">
    <location>
        <begin position="41"/>
        <end position="53"/>
    </location>
</feature>